<feature type="transmembrane region" description="Helical" evidence="1">
    <location>
        <begin position="66"/>
        <end position="86"/>
    </location>
</feature>
<evidence type="ECO:0000313" key="2">
    <source>
        <dbReference type="EMBL" id="MFC4618898.1"/>
    </source>
</evidence>
<keyword evidence="1" id="KW-0812">Transmembrane</keyword>
<dbReference type="InterPro" id="IPR025940">
    <property type="entry name" value="SpoIISA_toxin"/>
</dbReference>
<dbReference type="Pfam" id="PF14171">
    <property type="entry name" value="SpoIISA_toxin"/>
    <property type="match status" value="1"/>
</dbReference>
<dbReference type="Proteomes" id="UP001596022">
    <property type="component" value="Unassembled WGS sequence"/>
</dbReference>
<accession>A0ABV9GLQ9</accession>
<feature type="transmembrane region" description="Helical" evidence="1">
    <location>
        <begin position="39"/>
        <end position="54"/>
    </location>
</feature>
<evidence type="ECO:0000313" key="3">
    <source>
        <dbReference type="Proteomes" id="UP001596022"/>
    </source>
</evidence>
<dbReference type="RefSeq" id="WP_376846001.1">
    <property type="nucleotide sequence ID" value="NZ_JBHSFW010000004.1"/>
</dbReference>
<protein>
    <submittedName>
        <fullName evidence="2">Type II toxin-antitoxin system SpoIISA family toxin</fullName>
    </submittedName>
</protein>
<evidence type="ECO:0000256" key="1">
    <source>
        <dbReference type="SAM" id="Phobius"/>
    </source>
</evidence>
<proteinExistence type="predicted"/>
<organism evidence="2 3">
    <name type="scientific">Camelliibacillus cellulosilyticus</name>
    <dbReference type="NCBI Taxonomy" id="2174486"/>
    <lineage>
        <taxon>Bacteria</taxon>
        <taxon>Bacillati</taxon>
        <taxon>Bacillota</taxon>
        <taxon>Bacilli</taxon>
        <taxon>Bacillales</taxon>
        <taxon>Sporolactobacillaceae</taxon>
        <taxon>Camelliibacillus</taxon>
    </lineage>
</organism>
<comment type="caution">
    <text evidence="2">The sequence shown here is derived from an EMBL/GenBank/DDBJ whole genome shotgun (WGS) entry which is preliminary data.</text>
</comment>
<sequence>MKILLIVVIWLVFALLAIYTGFAWVKPNALKNRHAIRKTWYLIFIFGCLIYISYDPPSLFNDWKSYLIVFVVFIIVDSMVFLNLYFSNIGGQQLEQTEQAVCATQESLDETKRKMGNLSNVLNSFAFPEYNDNEEEYIQDFEDLLNRYAAEEALVVDLLPYTNDEEKKQALEGTPENKARRLLSLRRTYYSSKDTLMLHPVILHDKEYVARVSTLGDNKVTEVDAQVINIFLVVYTLTVKDTCHKGGGE</sequence>
<keyword evidence="1" id="KW-0472">Membrane</keyword>
<keyword evidence="1" id="KW-1133">Transmembrane helix</keyword>
<name>A0ABV9GLQ9_9BACL</name>
<dbReference type="Gene3D" id="3.30.70.2720">
    <property type="match status" value="1"/>
</dbReference>
<dbReference type="EMBL" id="JBHSFW010000004">
    <property type="protein sequence ID" value="MFC4618898.1"/>
    <property type="molecule type" value="Genomic_DNA"/>
</dbReference>
<gene>
    <name evidence="2" type="ORF">ACFO4N_09170</name>
</gene>
<keyword evidence="3" id="KW-1185">Reference proteome</keyword>
<reference evidence="3" key="1">
    <citation type="journal article" date="2019" name="Int. J. Syst. Evol. Microbiol.">
        <title>The Global Catalogue of Microorganisms (GCM) 10K type strain sequencing project: providing services to taxonomists for standard genome sequencing and annotation.</title>
        <authorList>
            <consortium name="The Broad Institute Genomics Platform"/>
            <consortium name="The Broad Institute Genome Sequencing Center for Infectious Disease"/>
            <person name="Wu L."/>
            <person name="Ma J."/>
        </authorList>
    </citation>
    <scope>NUCLEOTIDE SEQUENCE [LARGE SCALE GENOMIC DNA]</scope>
    <source>
        <strain evidence="3">CGMCC 1.16306</strain>
    </source>
</reference>